<comment type="subcellular location">
    <subcellularLocation>
        <location evidence="1">Nucleus</location>
    </subcellularLocation>
</comment>
<name>A0A3L8E439_OOCBI</name>
<evidence type="ECO:0000256" key="2">
    <source>
        <dbReference type="ARBA" id="ARBA00022723"/>
    </source>
</evidence>
<proteinExistence type="predicted"/>
<keyword evidence="5" id="KW-0539">Nucleus</keyword>
<dbReference type="Pfam" id="PF05699">
    <property type="entry name" value="Dimer_Tnp_hAT"/>
    <property type="match status" value="1"/>
</dbReference>
<evidence type="ECO:0000256" key="5">
    <source>
        <dbReference type="ARBA" id="ARBA00023242"/>
    </source>
</evidence>
<evidence type="ECO:0000259" key="6">
    <source>
        <dbReference type="Pfam" id="PF05699"/>
    </source>
</evidence>
<dbReference type="SUPFAM" id="SSF53098">
    <property type="entry name" value="Ribonuclease H-like"/>
    <property type="match status" value="1"/>
</dbReference>
<evidence type="ECO:0000256" key="1">
    <source>
        <dbReference type="ARBA" id="ARBA00004123"/>
    </source>
</evidence>
<comment type="caution">
    <text evidence="7">The sequence shown here is derived from an EMBL/GenBank/DDBJ whole genome shotgun (WGS) entry which is preliminary data.</text>
</comment>
<keyword evidence="2" id="KW-0479">Metal-binding</keyword>
<dbReference type="EMBL" id="QOIP01000001">
    <property type="protein sequence ID" value="RLU27427.1"/>
    <property type="molecule type" value="Genomic_DNA"/>
</dbReference>
<keyword evidence="4" id="KW-0862">Zinc</keyword>
<evidence type="ECO:0000256" key="4">
    <source>
        <dbReference type="ARBA" id="ARBA00022833"/>
    </source>
</evidence>
<keyword evidence="3" id="KW-0863">Zinc-finger</keyword>
<dbReference type="InterPro" id="IPR008906">
    <property type="entry name" value="HATC_C_dom"/>
</dbReference>
<gene>
    <name evidence="7" type="ORF">DMN91_001231</name>
</gene>
<reference evidence="7" key="1">
    <citation type="journal article" date="2018" name="Genome Res.">
        <title>The genomic architecture and molecular evolution of ant odorant receptors.</title>
        <authorList>
            <person name="McKenzie S.K."/>
            <person name="Kronauer D.J.C."/>
        </authorList>
    </citation>
    <scope>NUCLEOTIDE SEQUENCE [LARGE SCALE GENOMIC DNA]</scope>
    <source>
        <strain evidence="7">Clonal line C1</strain>
    </source>
</reference>
<dbReference type="PANTHER" id="PTHR46481">
    <property type="entry name" value="ZINC FINGER BED DOMAIN-CONTAINING PROTEIN 4"/>
    <property type="match status" value="1"/>
</dbReference>
<dbReference type="PANTHER" id="PTHR46481:SF10">
    <property type="entry name" value="ZINC FINGER BED DOMAIN-CONTAINING PROTEIN 39"/>
    <property type="match status" value="1"/>
</dbReference>
<reference evidence="7" key="2">
    <citation type="submission" date="2018-07" db="EMBL/GenBank/DDBJ databases">
        <authorList>
            <person name="Mckenzie S.K."/>
            <person name="Kronauer D.J.C."/>
        </authorList>
    </citation>
    <scope>NUCLEOTIDE SEQUENCE</scope>
    <source>
        <strain evidence="7">Clonal line C1</strain>
    </source>
</reference>
<protein>
    <recommendedName>
        <fullName evidence="6">HAT C-terminal dimerisation domain-containing protein</fullName>
    </recommendedName>
</protein>
<evidence type="ECO:0000313" key="7">
    <source>
        <dbReference type="EMBL" id="RLU27427.1"/>
    </source>
</evidence>
<dbReference type="OrthoDB" id="1607513at2759"/>
<dbReference type="GO" id="GO:0005634">
    <property type="term" value="C:nucleus"/>
    <property type="evidence" value="ECO:0007669"/>
    <property type="project" value="UniProtKB-SubCell"/>
</dbReference>
<feature type="non-terminal residue" evidence="7">
    <location>
        <position position="1"/>
    </location>
</feature>
<dbReference type="InterPro" id="IPR052035">
    <property type="entry name" value="ZnF_BED_domain_contain"/>
</dbReference>
<dbReference type="AlphaFoldDB" id="A0A3L8E439"/>
<dbReference type="Proteomes" id="UP000279307">
    <property type="component" value="Chromosome 1"/>
</dbReference>
<dbReference type="InterPro" id="IPR012337">
    <property type="entry name" value="RNaseH-like_sf"/>
</dbReference>
<feature type="domain" description="HAT C-terminal dimerisation" evidence="6">
    <location>
        <begin position="530"/>
        <end position="593"/>
    </location>
</feature>
<organism evidence="7">
    <name type="scientific">Ooceraea biroi</name>
    <name type="common">Clonal raider ant</name>
    <name type="synonym">Cerapachys biroi</name>
    <dbReference type="NCBI Taxonomy" id="2015173"/>
    <lineage>
        <taxon>Eukaryota</taxon>
        <taxon>Metazoa</taxon>
        <taxon>Ecdysozoa</taxon>
        <taxon>Arthropoda</taxon>
        <taxon>Hexapoda</taxon>
        <taxon>Insecta</taxon>
        <taxon>Pterygota</taxon>
        <taxon>Neoptera</taxon>
        <taxon>Endopterygota</taxon>
        <taxon>Hymenoptera</taxon>
        <taxon>Apocrita</taxon>
        <taxon>Aculeata</taxon>
        <taxon>Formicoidea</taxon>
        <taxon>Formicidae</taxon>
        <taxon>Dorylinae</taxon>
        <taxon>Ooceraea</taxon>
    </lineage>
</organism>
<dbReference type="GO" id="GO:0046983">
    <property type="term" value="F:protein dimerization activity"/>
    <property type="evidence" value="ECO:0007669"/>
    <property type="project" value="InterPro"/>
</dbReference>
<accession>A0A3L8E439</accession>
<sequence length="596" mass="67830">NFDSKFCDSVLIKIIIVIGATRKVFQLSQLLTALYIIVHAPCRQIVSQDHKERKAQKRLLKAEDDIIIGQPLIVTSDESDDNTTNQSEIDGKTLSDAVAEFIIMDLQLPEIVENRGFQRLIATLRSPCEIPSKTKLEQEIIPRIYETFRVSVATSLSCIMSELALTFEEWKSNYTESYVTISVYYVNVAEAALERKILRTIYTPSDWKEKHWRNMIDILLREWDLNIEKVTAVVVSSSSTELIKALINRSLTVVPCLLHTLQICGQACFDNPDVAQILTKCRSVIKTIISHQGIYAALQEQSSALKENAMLLDYPGIWISTYNMLKQMVLHRRIITTIVENIEGIDQELIKITNDQWKIIEDLMSVLEPFRDTAMTLNEERIPQVSLLKPLLGQLVSSHLTVQESDSETAKSFKESLSDMLRERYADGNVTLLLQMATTLDPRFKSIPYVTEEEESIVSVPLKKMLTKIIQEQSGITINVIPPEKEMSPNTKRIKLLIDNSECNATREVSAEMKASSEFLLYKLEAISLDSSPLQWWLRMSAKCPNLTKLANKYSCVPACCAPPTRIPQMQYYTRRAALPHHLIDKLLFLHGNYTV</sequence>
<evidence type="ECO:0000256" key="3">
    <source>
        <dbReference type="ARBA" id="ARBA00022771"/>
    </source>
</evidence>
<dbReference type="GO" id="GO:0008270">
    <property type="term" value="F:zinc ion binding"/>
    <property type="evidence" value="ECO:0007669"/>
    <property type="project" value="UniProtKB-KW"/>
</dbReference>